<feature type="region of interest" description="Disordered" evidence="1">
    <location>
        <begin position="94"/>
        <end position="141"/>
    </location>
</feature>
<dbReference type="Proteomes" id="UP001066276">
    <property type="component" value="Chromosome 4_1"/>
</dbReference>
<comment type="caution">
    <text evidence="2">The sequence shown here is derived from an EMBL/GenBank/DDBJ whole genome shotgun (WGS) entry which is preliminary data.</text>
</comment>
<feature type="compositionally biased region" description="Basic residues" evidence="1">
    <location>
        <begin position="129"/>
        <end position="141"/>
    </location>
</feature>
<accession>A0AAV7T876</accession>
<organism evidence="2 3">
    <name type="scientific">Pleurodeles waltl</name>
    <name type="common">Iberian ribbed newt</name>
    <dbReference type="NCBI Taxonomy" id="8319"/>
    <lineage>
        <taxon>Eukaryota</taxon>
        <taxon>Metazoa</taxon>
        <taxon>Chordata</taxon>
        <taxon>Craniata</taxon>
        <taxon>Vertebrata</taxon>
        <taxon>Euteleostomi</taxon>
        <taxon>Amphibia</taxon>
        <taxon>Batrachia</taxon>
        <taxon>Caudata</taxon>
        <taxon>Salamandroidea</taxon>
        <taxon>Salamandridae</taxon>
        <taxon>Pleurodelinae</taxon>
        <taxon>Pleurodeles</taxon>
    </lineage>
</organism>
<feature type="compositionally biased region" description="Polar residues" evidence="1">
    <location>
        <begin position="265"/>
        <end position="277"/>
    </location>
</feature>
<evidence type="ECO:0000313" key="3">
    <source>
        <dbReference type="Proteomes" id="UP001066276"/>
    </source>
</evidence>
<proteinExistence type="predicted"/>
<protein>
    <submittedName>
        <fullName evidence="2">Uncharacterized protein</fullName>
    </submittedName>
</protein>
<feature type="region of interest" description="Disordered" evidence="1">
    <location>
        <begin position="212"/>
        <end position="299"/>
    </location>
</feature>
<reference evidence="2" key="1">
    <citation type="journal article" date="2022" name="bioRxiv">
        <title>Sequencing and chromosome-scale assembly of the giantPleurodeles waltlgenome.</title>
        <authorList>
            <person name="Brown T."/>
            <person name="Elewa A."/>
            <person name="Iarovenko S."/>
            <person name="Subramanian E."/>
            <person name="Araus A.J."/>
            <person name="Petzold A."/>
            <person name="Susuki M."/>
            <person name="Suzuki K.-i.T."/>
            <person name="Hayashi T."/>
            <person name="Toyoda A."/>
            <person name="Oliveira C."/>
            <person name="Osipova E."/>
            <person name="Leigh N.D."/>
            <person name="Simon A."/>
            <person name="Yun M.H."/>
        </authorList>
    </citation>
    <scope>NUCLEOTIDE SEQUENCE</scope>
    <source>
        <strain evidence="2">20211129_DDA</strain>
        <tissue evidence="2">Liver</tissue>
    </source>
</reference>
<dbReference type="AlphaFoldDB" id="A0AAV7T876"/>
<name>A0AAV7T876_PLEWA</name>
<gene>
    <name evidence="2" type="ORF">NDU88_004649</name>
</gene>
<evidence type="ECO:0000256" key="1">
    <source>
        <dbReference type="SAM" id="MobiDB-lite"/>
    </source>
</evidence>
<feature type="compositionally biased region" description="Basic and acidic residues" evidence="1">
    <location>
        <begin position="290"/>
        <end position="299"/>
    </location>
</feature>
<evidence type="ECO:0000313" key="2">
    <source>
        <dbReference type="EMBL" id="KAJ1172807.1"/>
    </source>
</evidence>
<dbReference type="EMBL" id="JANPWB010000007">
    <property type="protein sequence ID" value="KAJ1172807.1"/>
    <property type="molecule type" value="Genomic_DNA"/>
</dbReference>
<sequence length="299" mass="31833">MLEALLLLRALVICQRLINRWLPPALIRIRLLAPLLAAAVTPVRSARPVPFARAESRPVQIICAGEGWPLTAGRRSRAWPRCARHLRPVGAQGEIPRRLAVGGSTPVGHPGSESPAGERSHSPAQTRGSQRRRASARSWRRCARSLVQRGGPNPCAAAALGEMPRQYAQGATFWPRAASVLHASLGSWAAQPGRGQVGGRGAPAAVPQLESSQFRRAAAQTPQPRLHSDFTGESDGAAPMPHVRRTHLSQASLFSGSGRRPRLTPSHSSDQLGTSCCRSKPLGAPPGRGGGEKPPRCAH</sequence>
<keyword evidence="3" id="KW-1185">Reference proteome</keyword>